<keyword evidence="2" id="KW-1185">Reference proteome</keyword>
<dbReference type="Proteomes" id="UP000499080">
    <property type="component" value="Unassembled WGS sequence"/>
</dbReference>
<dbReference type="AlphaFoldDB" id="A0A4Y2T4X9"/>
<dbReference type="EMBL" id="BGPR01026155">
    <property type="protein sequence ID" value="GBN95662.1"/>
    <property type="molecule type" value="Genomic_DNA"/>
</dbReference>
<comment type="caution">
    <text evidence="1">The sequence shown here is derived from an EMBL/GenBank/DDBJ whole genome shotgun (WGS) entry which is preliminary data.</text>
</comment>
<accession>A0A4Y2T4X9</accession>
<feature type="non-terminal residue" evidence="1">
    <location>
        <position position="1"/>
    </location>
</feature>
<name>A0A4Y2T4X9_ARAVE</name>
<sequence length="191" mass="21517">FSFASSHHNESPKTAGETFSQEILQSHHGESISNPPGPMAKYPKQGLPLSWHFLSNSLTFAPSQARLSSLSFLNRLILFRSSQWQDIGLSTRLGTEYSYGLRYFFLCSSSIHFVLCCFSLRHLSAMPPQKSSLNPARLGRWLTPVEPPGTAWQGEKVNTLIDWQGDFLGQANFQDRPRLPKLKASSKIYSR</sequence>
<reference evidence="1 2" key="1">
    <citation type="journal article" date="2019" name="Sci. Rep.">
        <title>Orb-weaving spider Araneus ventricosus genome elucidates the spidroin gene catalogue.</title>
        <authorList>
            <person name="Kono N."/>
            <person name="Nakamura H."/>
            <person name="Ohtoshi R."/>
            <person name="Moran D.A.P."/>
            <person name="Shinohara A."/>
            <person name="Yoshida Y."/>
            <person name="Fujiwara M."/>
            <person name="Mori M."/>
            <person name="Tomita M."/>
            <person name="Arakawa K."/>
        </authorList>
    </citation>
    <scope>NUCLEOTIDE SEQUENCE [LARGE SCALE GENOMIC DNA]</scope>
</reference>
<organism evidence="1 2">
    <name type="scientific">Araneus ventricosus</name>
    <name type="common">Orbweaver spider</name>
    <name type="synonym">Epeira ventricosa</name>
    <dbReference type="NCBI Taxonomy" id="182803"/>
    <lineage>
        <taxon>Eukaryota</taxon>
        <taxon>Metazoa</taxon>
        <taxon>Ecdysozoa</taxon>
        <taxon>Arthropoda</taxon>
        <taxon>Chelicerata</taxon>
        <taxon>Arachnida</taxon>
        <taxon>Araneae</taxon>
        <taxon>Araneomorphae</taxon>
        <taxon>Entelegynae</taxon>
        <taxon>Araneoidea</taxon>
        <taxon>Araneidae</taxon>
        <taxon>Araneus</taxon>
    </lineage>
</organism>
<evidence type="ECO:0000313" key="2">
    <source>
        <dbReference type="Proteomes" id="UP000499080"/>
    </source>
</evidence>
<evidence type="ECO:0000313" key="1">
    <source>
        <dbReference type="EMBL" id="GBN95662.1"/>
    </source>
</evidence>
<protein>
    <submittedName>
        <fullName evidence="1">Uncharacterized protein</fullName>
    </submittedName>
</protein>
<proteinExistence type="predicted"/>
<gene>
    <name evidence="1" type="ORF">AVEN_195485_1</name>
</gene>